<name>A0A2I0X1P0_9ASPA</name>
<dbReference type="Proteomes" id="UP000233837">
    <property type="component" value="Unassembled WGS sequence"/>
</dbReference>
<keyword evidence="3" id="KW-1185">Reference proteome</keyword>
<dbReference type="EMBL" id="KZ502211">
    <property type="protein sequence ID" value="PKU81835.1"/>
    <property type="molecule type" value="Genomic_DNA"/>
</dbReference>
<gene>
    <name evidence="2" type="ORF">MA16_Dca003851</name>
</gene>
<protein>
    <recommendedName>
        <fullName evidence="1">DUF4283 domain-containing protein</fullName>
    </recommendedName>
</protein>
<proteinExistence type="predicted"/>
<feature type="domain" description="DUF4283" evidence="1">
    <location>
        <begin position="38"/>
        <end position="107"/>
    </location>
</feature>
<evidence type="ECO:0000313" key="2">
    <source>
        <dbReference type="EMBL" id="PKU81835.1"/>
    </source>
</evidence>
<dbReference type="Pfam" id="PF14111">
    <property type="entry name" value="DUF4283"/>
    <property type="match status" value="1"/>
</dbReference>
<reference evidence="2 3" key="1">
    <citation type="journal article" date="2016" name="Sci. Rep.">
        <title>The Dendrobium catenatum Lindl. genome sequence provides insights into polysaccharide synthase, floral development and adaptive evolution.</title>
        <authorList>
            <person name="Zhang G.Q."/>
            <person name="Xu Q."/>
            <person name="Bian C."/>
            <person name="Tsai W.C."/>
            <person name="Yeh C.M."/>
            <person name="Liu K.W."/>
            <person name="Yoshida K."/>
            <person name="Zhang L.S."/>
            <person name="Chang S.B."/>
            <person name="Chen F."/>
            <person name="Shi Y."/>
            <person name="Su Y.Y."/>
            <person name="Zhang Y.Q."/>
            <person name="Chen L.J."/>
            <person name="Yin Y."/>
            <person name="Lin M."/>
            <person name="Huang H."/>
            <person name="Deng H."/>
            <person name="Wang Z.W."/>
            <person name="Zhu S.L."/>
            <person name="Zhao X."/>
            <person name="Deng C."/>
            <person name="Niu S.C."/>
            <person name="Huang J."/>
            <person name="Wang M."/>
            <person name="Liu G.H."/>
            <person name="Yang H.J."/>
            <person name="Xiao X.J."/>
            <person name="Hsiao Y.Y."/>
            <person name="Wu W.L."/>
            <person name="Chen Y.Y."/>
            <person name="Mitsuda N."/>
            <person name="Ohme-Takagi M."/>
            <person name="Luo Y.B."/>
            <person name="Van de Peer Y."/>
            <person name="Liu Z.J."/>
        </authorList>
    </citation>
    <scope>NUCLEOTIDE SEQUENCE [LARGE SCALE GENOMIC DNA]</scope>
    <source>
        <tissue evidence="2">The whole plant</tissue>
    </source>
</reference>
<sequence length="112" mass="12654">MFGLRMHVTTNSIHPNLEENDDSDVVKLDMNKVAENVKLLQKSLVVKVFGKGIPLSLYSIELRHRWDKFGKFHITSLGLECILCSFHSPQIMEEVLSGGPWYVGGHITGMDK</sequence>
<organism evidence="2 3">
    <name type="scientific">Dendrobium catenatum</name>
    <dbReference type="NCBI Taxonomy" id="906689"/>
    <lineage>
        <taxon>Eukaryota</taxon>
        <taxon>Viridiplantae</taxon>
        <taxon>Streptophyta</taxon>
        <taxon>Embryophyta</taxon>
        <taxon>Tracheophyta</taxon>
        <taxon>Spermatophyta</taxon>
        <taxon>Magnoliopsida</taxon>
        <taxon>Liliopsida</taxon>
        <taxon>Asparagales</taxon>
        <taxon>Orchidaceae</taxon>
        <taxon>Epidendroideae</taxon>
        <taxon>Malaxideae</taxon>
        <taxon>Dendrobiinae</taxon>
        <taxon>Dendrobium</taxon>
    </lineage>
</organism>
<evidence type="ECO:0000313" key="3">
    <source>
        <dbReference type="Proteomes" id="UP000233837"/>
    </source>
</evidence>
<reference evidence="2 3" key="2">
    <citation type="journal article" date="2017" name="Nature">
        <title>The Apostasia genome and the evolution of orchids.</title>
        <authorList>
            <person name="Zhang G.Q."/>
            <person name="Liu K.W."/>
            <person name="Li Z."/>
            <person name="Lohaus R."/>
            <person name="Hsiao Y.Y."/>
            <person name="Niu S.C."/>
            <person name="Wang J.Y."/>
            <person name="Lin Y.C."/>
            <person name="Xu Q."/>
            <person name="Chen L.J."/>
            <person name="Yoshida K."/>
            <person name="Fujiwara S."/>
            <person name="Wang Z.W."/>
            <person name="Zhang Y.Q."/>
            <person name="Mitsuda N."/>
            <person name="Wang M."/>
            <person name="Liu G.H."/>
            <person name="Pecoraro L."/>
            <person name="Huang H.X."/>
            <person name="Xiao X.J."/>
            <person name="Lin M."/>
            <person name="Wu X.Y."/>
            <person name="Wu W.L."/>
            <person name="Chen Y.Y."/>
            <person name="Chang S.B."/>
            <person name="Sakamoto S."/>
            <person name="Ohme-Takagi M."/>
            <person name="Yagi M."/>
            <person name="Zeng S.J."/>
            <person name="Shen C.Y."/>
            <person name="Yeh C.M."/>
            <person name="Luo Y.B."/>
            <person name="Tsai W.C."/>
            <person name="Van de Peer Y."/>
            <person name="Liu Z.J."/>
        </authorList>
    </citation>
    <scope>NUCLEOTIDE SEQUENCE [LARGE SCALE GENOMIC DNA]</scope>
    <source>
        <tissue evidence="2">The whole plant</tissue>
    </source>
</reference>
<accession>A0A2I0X1P0</accession>
<evidence type="ECO:0000259" key="1">
    <source>
        <dbReference type="Pfam" id="PF14111"/>
    </source>
</evidence>
<dbReference type="AlphaFoldDB" id="A0A2I0X1P0"/>
<dbReference type="InterPro" id="IPR025558">
    <property type="entry name" value="DUF4283"/>
</dbReference>